<dbReference type="FunFam" id="3.30.200.20:FF:000466">
    <property type="entry name" value="Putative LRR receptor-like serine/threonine-protein kinase"/>
    <property type="match status" value="1"/>
</dbReference>
<dbReference type="Gene3D" id="3.80.10.10">
    <property type="entry name" value="Ribonuclease Inhibitor"/>
    <property type="match status" value="1"/>
</dbReference>
<proteinExistence type="predicted"/>
<dbReference type="PANTHER" id="PTHR45631:SF27">
    <property type="entry name" value="PROTEIN KINASE DOMAIN-CONTAINING PROTEIN"/>
    <property type="match status" value="1"/>
</dbReference>
<keyword evidence="4 9" id="KW-0547">Nucleotide-binding</keyword>
<dbReference type="Gene3D" id="1.10.510.10">
    <property type="entry name" value="Transferase(Phosphotransferase) domain 1"/>
    <property type="match status" value="2"/>
</dbReference>
<keyword evidence="12" id="KW-1185">Reference proteome</keyword>
<accession>A0AAE1R754</accession>
<evidence type="ECO:0000256" key="4">
    <source>
        <dbReference type="ARBA" id="ARBA00022741"/>
    </source>
</evidence>
<gene>
    <name evidence="11" type="ORF">RND71_033069</name>
</gene>
<dbReference type="InterPro" id="IPR000719">
    <property type="entry name" value="Prot_kinase_dom"/>
</dbReference>
<keyword evidence="3" id="KW-0812">Transmembrane</keyword>
<feature type="domain" description="Protein kinase" evidence="10">
    <location>
        <begin position="613"/>
        <end position="934"/>
    </location>
</feature>
<keyword evidence="8" id="KW-0472">Membrane</keyword>
<dbReference type="GO" id="GO:0005524">
    <property type="term" value="F:ATP binding"/>
    <property type="evidence" value="ECO:0007669"/>
    <property type="project" value="UniProtKB-UniRule"/>
</dbReference>
<evidence type="ECO:0000256" key="6">
    <source>
        <dbReference type="ARBA" id="ARBA00022840"/>
    </source>
</evidence>
<dbReference type="InterPro" id="IPR032675">
    <property type="entry name" value="LRR_dom_sf"/>
</dbReference>
<keyword evidence="7" id="KW-1133">Transmembrane helix</keyword>
<reference evidence="11" key="1">
    <citation type="submission" date="2023-12" db="EMBL/GenBank/DDBJ databases">
        <title>Genome assembly of Anisodus tanguticus.</title>
        <authorList>
            <person name="Wang Y.-J."/>
        </authorList>
    </citation>
    <scope>NUCLEOTIDE SEQUENCE</scope>
    <source>
        <strain evidence="11">KB-2021</strain>
        <tissue evidence="11">Leaf</tissue>
    </source>
</reference>
<dbReference type="EMBL" id="JAVYJV010000018">
    <property type="protein sequence ID" value="KAK4346730.1"/>
    <property type="molecule type" value="Genomic_DNA"/>
</dbReference>
<evidence type="ECO:0000256" key="9">
    <source>
        <dbReference type="PROSITE-ProRule" id="PRU10141"/>
    </source>
</evidence>
<evidence type="ECO:0000256" key="5">
    <source>
        <dbReference type="ARBA" id="ARBA00022777"/>
    </source>
</evidence>
<dbReference type="SUPFAM" id="SSF56112">
    <property type="entry name" value="Protein kinase-like (PK-like)"/>
    <property type="match status" value="1"/>
</dbReference>
<evidence type="ECO:0000256" key="1">
    <source>
        <dbReference type="ARBA" id="ARBA00004167"/>
    </source>
</evidence>
<dbReference type="Gene3D" id="3.30.200.20">
    <property type="entry name" value="Phosphorylase Kinase, domain 1"/>
    <property type="match status" value="1"/>
</dbReference>
<evidence type="ECO:0000313" key="12">
    <source>
        <dbReference type="Proteomes" id="UP001291623"/>
    </source>
</evidence>
<dbReference type="GO" id="GO:0016020">
    <property type="term" value="C:membrane"/>
    <property type="evidence" value="ECO:0007669"/>
    <property type="project" value="UniProtKB-SubCell"/>
</dbReference>
<organism evidence="11 12">
    <name type="scientific">Anisodus tanguticus</name>
    <dbReference type="NCBI Taxonomy" id="243964"/>
    <lineage>
        <taxon>Eukaryota</taxon>
        <taxon>Viridiplantae</taxon>
        <taxon>Streptophyta</taxon>
        <taxon>Embryophyta</taxon>
        <taxon>Tracheophyta</taxon>
        <taxon>Spermatophyta</taxon>
        <taxon>Magnoliopsida</taxon>
        <taxon>eudicotyledons</taxon>
        <taxon>Gunneridae</taxon>
        <taxon>Pentapetalae</taxon>
        <taxon>asterids</taxon>
        <taxon>lamiids</taxon>
        <taxon>Solanales</taxon>
        <taxon>Solanaceae</taxon>
        <taxon>Solanoideae</taxon>
        <taxon>Hyoscyameae</taxon>
        <taxon>Anisodus</taxon>
    </lineage>
</organism>
<evidence type="ECO:0000256" key="7">
    <source>
        <dbReference type="ARBA" id="ARBA00022989"/>
    </source>
</evidence>
<keyword evidence="5" id="KW-0418">Kinase</keyword>
<evidence type="ECO:0000313" key="11">
    <source>
        <dbReference type="EMBL" id="KAK4346730.1"/>
    </source>
</evidence>
<dbReference type="AlphaFoldDB" id="A0AAE1R754"/>
<dbReference type="PROSITE" id="PS00108">
    <property type="entry name" value="PROTEIN_KINASE_ST"/>
    <property type="match status" value="1"/>
</dbReference>
<dbReference type="PANTHER" id="PTHR45631">
    <property type="entry name" value="OS07G0107800 PROTEIN-RELATED"/>
    <property type="match status" value="1"/>
</dbReference>
<comment type="caution">
    <text evidence="11">The sequence shown here is derived from an EMBL/GenBank/DDBJ whole genome shotgun (WGS) entry which is preliminary data.</text>
</comment>
<dbReference type="SMART" id="SM00220">
    <property type="entry name" value="S_TKc"/>
    <property type="match status" value="1"/>
</dbReference>
<dbReference type="PROSITE" id="PS00107">
    <property type="entry name" value="PROTEIN_KINASE_ATP"/>
    <property type="match status" value="1"/>
</dbReference>
<evidence type="ECO:0000259" key="10">
    <source>
        <dbReference type="PROSITE" id="PS50011"/>
    </source>
</evidence>
<keyword evidence="2" id="KW-0808">Transferase</keyword>
<evidence type="ECO:0000256" key="3">
    <source>
        <dbReference type="ARBA" id="ARBA00022692"/>
    </source>
</evidence>
<keyword evidence="6 9" id="KW-0067">ATP-binding</keyword>
<dbReference type="InterPro" id="IPR017441">
    <property type="entry name" value="Protein_kinase_ATP_BS"/>
</dbReference>
<protein>
    <recommendedName>
        <fullName evidence="10">Protein kinase domain-containing protein</fullName>
    </recommendedName>
</protein>
<dbReference type="InterPro" id="IPR024788">
    <property type="entry name" value="Malectin-like_Carb-bd_dom"/>
</dbReference>
<comment type="subcellular location">
    <subcellularLocation>
        <location evidence="1">Membrane</location>
        <topology evidence="1">Single-pass membrane protein</topology>
    </subcellularLocation>
</comment>
<sequence>MKGQTGLEWDEARKTVVADDDWWERKLKENSTYKKIRNKDLSLYFTDIIATGECARATTQNNYLKMDWMMMKEQIMFPEPSSKKGKSIGSGTRSQVKNVEVTSDKCMDSLENVPGVGQWCITAAVEGEADVEVIEGCQTRADAEADSQMKEKLISLTRKLRKSQILSWIPDGGIFFHENRMMEVVICWNTRLVNCGIICLVLLIQSAFAEEGFLSIQCCAPANFTKPRTNLSWISDETWFPENQICISRQVYKNAHYEQARSFSSDIGHKWCYNLPTRKDHDYLVRGTFLSGNQEKTLPHSSFVVLIGVTPIATVKSSDELKVEGIFRATRSYTNFCLLKKKGNPYISKVELRPINPDYLKREPSEVLKLVHEYLDVVLKFRANRVVNLTMIKASNLSHLGPICNGYEILKTVPRVKETATEEVDIIVNVKKELLQHNKNNEILKSWSGDPCLPLPWPGLTCDRVNGTTVITQMNLSLEGLTGPSPLSIQKLTHLRKLYLSSSIHIGNKLSRSIKESNVTTDKGMINGNQNSRSAHKLVIGAAVDRALLVTFAIVISMVCFYKRQVMAGPKFLMRSYSITRNAVYSVPSTDTTLLKSKSIRNFKLDYIEAITQNYETLIGEGGFGSVYHGTLPNGEEVAVKVKSATSTQGIREFNNELNLLSAITHENLVPLLGYCCENEQQILVYPFMSNGSLQDRLYGLMYLHTFSKRCLIHRDVKSSNILLDQSMCAKIADFGFSKYASHEGDSGTSLEVRETAGYLDPDSVHIKETSCGLKIQESEPDSLFPLIIAANYSAMKRLKFFSESMNTLASATPGHLWGSSNSFEHRKCVLSVTSLIILTYAAKHLIRSSRVEEIVDPAIKGGYHGEALWRVVKVALACTETYSTYRPCIADIVRELEDALIIENNASEYLKSLDSFGGSNRFSIERSIVLPPIKSQIEPSSLLSTPAPPQPR</sequence>
<dbReference type="Proteomes" id="UP001291623">
    <property type="component" value="Unassembled WGS sequence"/>
</dbReference>
<evidence type="ECO:0000256" key="8">
    <source>
        <dbReference type="ARBA" id="ARBA00023136"/>
    </source>
</evidence>
<dbReference type="Pfam" id="PF12819">
    <property type="entry name" value="Malectin_like"/>
    <property type="match status" value="1"/>
</dbReference>
<dbReference type="InterPro" id="IPR011009">
    <property type="entry name" value="Kinase-like_dom_sf"/>
</dbReference>
<feature type="binding site" evidence="9">
    <location>
        <position position="641"/>
    </location>
    <ligand>
        <name>ATP</name>
        <dbReference type="ChEBI" id="CHEBI:30616"/>
    </ligand>
</feature>
<evidence type="ECO:0000256" key="2">
    <source>
        <dbReference type="ARBA" id="ARBA00022679"/>
    </source>
</evidence>
<dbReference type="Pfam" id="PF00069">
    <property type="entry name" value="Pkinase"/>
    <property type="match status" value="1"/>
</dbReference>
<dbReference type="PROSITE" id="PS50011">
    <property type="entry name" value="PROTEIN_KINASE_DOM"/>
    <property type="match status" value="1"/>
</dbReference>
<dbReference type="InterPro" id="IPR008271">
    <property type="entry name" value="Ser/Thr_kinase_AS"/>
</dbReference>
<name>A0AAE1R754_9SOLA</name>
<dbReference type="GO" id="GO:0004672">
    <property type="term" value="F:protein kinase activity"/>
    <property type="evidence" value="ECO:0007669"/>
    <property type="project" value="InterPro"/>
</dbReference>